<evidence type="ECO:0000259" key="7">
    <source>
        <dbReference type="Pfam" id="PF00248"/>
    </source>
</evidence>
<dbReference type="PRINTS" id="PR00069">
    <property type="entry name" value="ALDKETRDTASE"/>
</dbReference>
<dbReference type="PIRSF" id="PIRSF000097">
    <property type="entry name" value="AKR"/>
    <property type="match status" value="1"/>
</dbReference>
<dbReference type="CDD" id="cd19120">
    <property type="entry name" value="AKR_AKR3C2-3"/>
    <property type="match status" value="1"/>
</dbReference>
<feature type="binding site" evidence="5">
    <location>
        <position position="132"/>
    </location>
    <ligand>
        <name>substrate</name>
    </ligand>
</feature>
<evidence type="ECO:0000313" key="9">
    <source>
        <dbReference type="Proteomes" id="UP000754883"/>
    </source>
</evidence>
<dbReference type="InterPro" id="IPR044494">
    <property type="entry name" value="AKR3C2/3"/>
</dbReference>
<dbReference type="InterPro" id="IPR023210">
    <property type="entry name" value="NADP_OxRdtase_dom"/>
</dbReference>
<name>A0A9N9XYG1_9HYPO</name>
<protein>
    <recommendedName>
        <fullName evidence="7">NADP-dependent oxidoreductase domain-containing protein</fullName>
    </recommendedName>
</protein>
<evidence type="ECO:0000256" key="3">
    <source>
        <dbReference type="ARBA" id="ARBA00023002"/>
    </source>
</evidence>
<dbReference type="PROSITE" id="PS00062">
    <property type="entry name" value="ALDOKETO_REDUCTASE_2"/>
    <property type="match status" value="1"/>
</dbReference>
<comment type="similarity">
    <text evidence="1">Belongs to the aldo/keto reductase family.</text>
</comment>
<organism evidence="8 9">
    <name type="scientific">Clonostachys byssicola</name>
    <dbReference type="NCBI Taxonomy" id="160290"/>
    <lineage>
        <taxon>Eukaryota</taxon>
        <taxon>Fungi</taxon>
        <taxon>Dikarya</taxon>
        <taxon>Ascomycota</taxon>
        <taxon>Pezizomycotina</taxon>
        <taxon>Sordariomycetes</taxon>
        <taxon>Hypocreomycetidae</taxon>
        <taxon>Hypocreales</taxon>
        <taxon>Bionectriaceae</taxon>
        <taxon>Clonostachys</taxon>
    </lineage>
</organism>
<evidence type="ECO:0000256" key="4">
    <source>
        <dbReference type="PIRSR" id="PIRSR000097-1"/>
    </source>
</evidence>
<keyword evidence="9" id="KW-1185">Reference proteome</keyword>
<dbReference type="InterPro" id="IPR020471">
    <property type="entry name" value="AKR"/>
</dbReference>
<dbReference type="PANTHER" id="PTHR43827:SF3">
    <property type="entry name" value="NADP-DEPENDENT OXIDOREDUCTASE DOMAIN-CONTAINING PROTEIN"/>
    <property type="match status" value="1"/>
</dbReference>
<accession>A0A9N9XYG1</accession>
<evidence type="ECO:0000256" key="2">
    <source>
        <dbReference type="ARBA" id="ARBA00022857"/>
    </source>
</evidence>
<comment type="caution">
    <text evidence="8">The sequence shown here is derived from an EMBL/GenBank/DDBJ whole genome shotgun (WGS) entry which is preliminary data.</text>
</comment>
<keyword evidence="2" id="KW-0521">NADP</keyword>
<dbReference type="Proteomes" id="UP000754883">
    <property type="component" value="Unassembled WGS sequence"/>
</dbReference>
<evidence type="ECO:0000256" key="6">
    <source>
        <dbReference type="PIRSR" id="PIRSR000097-3"/>
    </source>
</evidence>
<evidence type="ECO:0000256" key="1">
    <source>
        <dbReference type="ARBA" id="ARBA00007905"/>
    </source>
</evidence>
<dbReference type="InterPro" id="IPR018170">
    <property type="entry name" value="Aldo/ket_reductase_CS"/>
</dbReference>
<feature type="active site" description="Proton donor" evidence="4">
    <location>
        <position position="78"/>
    </location>
</feature>
<reference evidence="8" key="1">
    <citation type="submission" date="2021-10" db="EMBL/GenBank/DDBJ databases">
        <authorList>
            <person name="Piombo E."/>
        </authorList>
    </citation>
    <scope>NUCLEOTIDE SEQUENCE</scope>
</reference>
<dbReference type="GO" id="GO:0016652">
    <property type="term" value="F:oxidoreductase activity, acting on NAD(P)H as acceptor"/>
    <property type="evidence" value="ECO:0007669"/>
    <property type="project" value="InterPro"/>
</dbReference>
<feature type="site" description="Lowers pKa of active site Tyr" evidence="6">
    <location>
        <position position="103"/>
    </location>
</feature>
<gene>
    <name evidence="8" type="ORF">CBYS24578_00012279</name>
</gene>
<proteinExistence type="inferred from homology"/>
<keyword evidence="3" id="KW-0560">Oxidoreductase</keyword>
<sequence length="311" mass="34795">MAMETLELPCGYKLPVLAYGTGTVWMKSEGDGIDRATVDAIKEAIDLGYRHLDGAQCITPVFPSSLCRKSTNSVEQDYETEPELGLAIEESKVPRAEFFVTTKAVSPIDVEGALVTSLKKLRMEYVDLYLIHEPFSSGGSEEVLQEAWRGMERCREKGLARSIGVSNFLIPHLESILKVATVKPSVNQIECHPYLQRSELREYMKRQGIITEAFAPLTPITKASPGPIDTLCGDLARKYSVSNSAILLRWIIDQGIVVITTSGQRKRLMEYLGQLSEFKLSNEEILRISQLGREKNYRAFFVDGFGKDCFL</sequence>
<dbReference type="PANTHER" id="PTHR43827">
    <property type="entry name" value="2,5-DIKETO-D-GLUCONIC ACID REDUCTASE"/>
    <property type="match status" value="1"/>
</dbReference>
<dbReference type="InterPro" id="IPR036812">
    <property type="entry name" value="NAD(P)_OxRdtase_dom_sf"/>
</dbReference>
<dbReference type="AlphaFoldDB" id="A0A9N9XYG1"/>
<dbReference type="Pfam" id="PF00248">
    <property type="entry name" value="Aldo_ket_red"/>
    <property type="match status" value="1"/>
</dbReference>
<evidence type="ECO:0000256" key="5">
    <source>
        <dbReference type="PIRSR" id="PIRSR000097-2"/>
    </source>
</evidence>
<dbReference type="EMBL" id="CABFNO020001387">
    <property type="protein sequence ID" value="CAG9984554.1"/>
    <property type="molecule type" value="Genomic_DNA"/>
</dbReference>
<dbReference type="OrthoDB" id="416253at2759"/>
<dbReference type="Gene3D" id="3.20.20.100">
    <property type="entry name" value="NADP-dependent oxidoreductase domain"/>
    <property type="match status" value="1"/>
</dbReference>
<evidence type="ECO:0000313" key="8">
    <source>
        <dbReference type="EMBL" id="CAG9984554.1"/>
    </source>
</evidence>
<feature type="domain" description="NADP-dependent oxidoreductase" evidence="7">
    <location>
        <begin position="31"/>
        <end position="217"/>
    </location>
</feature>
<dbReference type="GO" id="GO:0016616">
    <property type="term" value="F:oxidoreductase activity, acting on the CH-OH group of donors, NAD or NADP as acceptor"/>
    <property type="evidence" value="ECO:0007669"/>
    <property type="project" value="UniProtKB-ARBA"/>
</dbReference>
<dbReference type="SUPFAM" id="SSF51430">
    <property type="entry name" value="NAD(P)-linked oxidoreductase"/>
    <property type="match status" value="1"/>
</dbReference>